<name>B3QV55_CHLT3</name>
<dbReference type="AlphaFoldDB" id="B3QV55"/>
<dbReference type="OrthoDB" id="595333at2"/>
<evidence type="ECO:0000313" key="1">
    <source>
        <dbReference type="EMBL" id="ACF13009.1"/>
    </source>
</evidence>
<dbReference type="EMBL" id="CP001100">
    <property type="protein sequence ID" value="ACF13009.1"/>
    <property type="molecule type" value="Genomic_DNA"/>
</dbReference>
<dbReference type="Proteomes" id="UP000001208">
    <property type="component" value="Chromosome"/>
</dbReference>
<dbReference type="RefSeq" id="WP_012499093.1">
    <property type="nucleotide sequence ID" value="NC_011026.1"/>
</dbReference>
<sequence>MGKRQIILNAEKIPGYSFSGDEVNVLMKNGVVWHGYVQEVTGSDVKLRDTRFKVHTLSLSEVEKLYLDRVTDY</sequence>
<dbReference type="eggNOG" id="ENOG5033G53">
    <property type="taxonomic scope" value="Bacteria"/>
</dbReference>
<accession>B3QV55</accession>
<keyword evidence="2" id="KW-1185">Reference proteome</keyword>
<dbReference type="KEGG" id="cts:Ctha_0538"/>
<protein>
    <submittedName>
        <fullName evidence="1">Uncharacterized protein</fullName>
    </submittedName>
</protein>
<reference evidence="1 2" key="1">
    <citation type="submission" date="2008-06" db="EMBL/GenBank/DDBJ databases">
        <title>Complete sequence of Chloroherpeton thalassium ATCC 35110.</title>
        <authorList>
            <consortium name="US DOE Joint Genome Institute"/>
            <person name="Lucas S."/>
            <person name="Copeland A."/>
            <person name="Lapidus A."/>
            <person name="Glavina del Rio T."/>
            <person name="Dalin E."/>
            <person name="Tice H."/>
            <person name="Bruce D."/>
            <person name="Goodwin L."/>
            <person name="Pitluck S."/>
            <person name="Schmutz J."/>
            <person name="Larimer F."/>
            <person name="Land M."/>
            <person name="Hauser L."/>
            <person name="Kyrpides N."/>
            <person name="Mikhailova N."/>
            <person name="Liu Z."/>
            <person name="Li T."/>
            <person name="Zhao F."/>
            <person name="Overmann J."/>
            <person name="Bryant D.A."/>
            <person name="Richardson P."/>
        </authorList>
    </citation>
    <scope>NUCLEOTIDE SEQUENCE [LARGE SCALE GENOMIC DNA]</scope>
    <source>
        <strain evidence="2">ATCC 35110 / GB-78</strain>
    </source>
</reference>
<organism evidence="1 2">
    <name type="scientific">Chloroherpeton thalassium (strain ATCC 35110 / GB-78)</name>
    <dbReference type="NCBI Taxonomy" id="517418"/>
    <lineage>
        <taxon>Bacteria</taxon>
        <taxon>Pseudomonadati</taxon>
        <taxon>Chlorobiota</taxon>
        <taxon>Chlorobiia</taxon>
        <taxon>Chlorobiales</taxon>
        <taxon>Chloroherpetonaceae</taxon>
        <taxon>Chloroherpeton</taxon>
    </lineage>
</organism>
<gene>
    <name evidence="1" type="ordered locus">Ctha_0538</name>
</gene>
<proteinExistence type="predicted"/>
<evidence type="ECO:0000313" key="2">
    <source>
        <dbReference type="Proteomes" id="UP000001208"/>
    </source>
</evidence>
<dbReference type="STRING" id="517418.Ctha_0538"/>
<dbReference type="HOGENOM" id="CLU_2680999_0_0_10"/>